<dbReference type="AlphaFoldDB" id="A7IA34"/>
<evidence type="ECO:0000313" key="2">
    <source>
        <dbReference type="EMBL" id="ABS56595.1"/>
    </source>
</evidence>
<proteinExistence type="predicted"/>
<dbReference type="Pfam" id="PF00148">
    <property type="entry name" value="Oxidored_nitro"/>
    <property type="match status" value="1"/>
</dbReference>
<dbReference type="KEGG" id="mbn:Mboo_2081"/>
<dbReference type="STRING" id="456442.Mboo_2081"/>
<dbReference type="GO" id="GO:0016491">
    <property type="term" value="F:oxidoreductase activity"/>
    <property type="evidence" value="ECO:0007669"/>
    <property type="project" value="InterPro"/>
</dbReference>
<reference evidence="3" key="1">
    <citation type="journal article" date="2015" name="Microbiology">
        <title>Genome of Methanoregula boonei 6A8 reveals adaptations to oligotrophic peatland environments.</title>
        <authorList>
            <person name="Braeuer S."/>
            <person name="Cadillo-Quiroz H."/>
            <person name="Kyrpides N."/>
            <person name="Woyke T."/>
            <person name="Goodwin L."/>
            <person name="Detter C."/>
            <person name="Podell S."/>
            <person name="Yavitt J.B."/>
            <person name="Zinder S.H."/>
        </authorList>
    </citation>
    <scope>NUCLEOTIDE SEQUENCE [LARGE SCALE GENOMIC DNA]</scope>
    <source>
        <strain evidence="3">DSM 21154 / JCM 14090 / 6A8</strain>
    </source>
</reference>
<protein>
    <submittedName>
        <fullName evidence="2">Oxidoreductase/nitrogenase, component 1</fullName>
    </submittedName>
</protein>
<dbReference type="eggNOG" id="arCOG00593">
    <property type="taxonomic scope" value="Archaea"/>
</dbReference>
<dbReference type="SUPFAM" id="SSF53807">
    <property type="entry name" value="Helical backbone' metal receptor"/>
    <property type="match status" value="1"/>
</dbReference>
<dbReference type="Gene3D" id="3.40.50.1980">
    <property type="entry name" value="Nitrogenase molybdenum iron protein domain"/>
    <property type="match status" value="2"/>
</dbReference>
<dbReference type="Proteomes" id="UP000002408">
    <property type="component" value="Chromosome"/>
</dbReference>
<feature type="domain" description="Nitrogenase/oxidoreductase component 1" evidence="1">
    <location>
        <begin position="11"/>
        <end position="371"/>
    </location>
</feature>
<dbReference type="PANTHER" id="PTHR42956:SF1">
    <property type="entry name" value="NITROGENASE IRON-MOLYBDENUM COFACTOR BIOSYNTHESIS PROTEIN NIFE"/>
    <property type="match status" value="1"/>
</dbReference>
<dbReference type="GeneID" id="5409790"/>
<sequence>MHECGTPLWPCAMTGAAACLAGFDGISVVIHGSSGCYYYPATLLNTHLYGTFILENEVIFGSGDRLREVISDLSGKGDRIAVVTTCVPSALGEDIREMVSGSELIVVDSPGFAGDLEAGYQAALAALGPSVNPEQSGVNIDGISLADPFHEGNIQEITRLLYRAGIPVGTVFCRDRADKVKTASPFTIGTNEDFGSGVGTSLGGTLGIPSLRTTLGKLAGIFDHADTDPVLKELDLQEERLIHAGDKFLRRYEPPRVAIFAGAAYALFAADTLKRYLDAEILIVGTRNDLPEQPGGQYRVEKLAGLEAVGRRITESDPDLVIGSSFERSLCPDRAFVGIIPPFRGQVRLAHYPLAGLGGSLYFVENVLNACMDRAP</sequence>
<evidence type="ECO:0000259" key="1">
    <source>
        <dbReference type="Pfam" id="PF00148"/>
    </source>
</evidence>
<evidence type="ECO:0000313" key="3">
    <source>
        <dbReference type="Proteomes" id="UP000002408"/>
    </source>
</evidence>
<dbReference type="InterPro" id="IPR000510">
    <property type="entry name" value="Nase/OxRdtase_comp1"/>
</dbReference>
<dbReference type="PANTHER" id="PTHR42956">
    <property type="entry name" value="NITROGENASE IRON-MOLYBDENUM COFACTOR BIOSYNTHESIS PROTEIN NIFE"/>
    <property type="match status" value="1"/>
</dbReference>
<dbReference type="RefSeq" id="WP_012107651.1">
    <property type="nucleotide sequence ID" value="NC_009712.1"/>
</dbReference>
<organism evidence="2 3">
    <name type="scientific">Methanoregula boonei (strain DSM 21154 / JCM 14090 / 6A8)</name>
    <dbReference type="NCBI Taxonomy" id="456442"/>
    <lineage>
        <taxon>Archaea</taxon>
        <taxon>Methanobacteriati</taxon>
        <taxon>Methanobacteriota</taxon>
        <taxon>Stenosarchaea group</taxon>
        <taxon>Methanomicrobia</taxon>
        <taxon>Methanomicrobiales</taxon>
        <taxon>Methanoregulaceae</taxon>
        <taxon>Methanoregula</taxon>
    </lineage>
</organism>
<accession>A7IA34</accession>
<dbReference type="OrthoDB" id="106484at2157"/>
<dbReference type="HOGENOM" id="CLU_695620_0_0_2"/>
<name>A7IA34_METB6</name>
<dbReference type="EMBL" id="CP000780">
    <property type="protein sequence ID" value="ABS56595.1"/>
    <property type="molecule type" value="Genomic_DNA"/>
</dbReference>
<gene>
    <name evidence="2" type="ordered locus">Mboo_2081</name>
</gene>
<dbReference type="InterPro" id="IPR049939">
    <property type="entry name" value="NifE-like"/>
</dbReference>
<keyword evidence="3" id="KW-1185">Reference proteome</keyword>